<keyword evidence="1" id="KW-0472">Membrane</keyword>
<name>A0A1E5D8K6_9VIBR</name>
<feature type="transmembrane region" description="Helical" evidence="1">
    <location>
        <begin position="39"/>
        <end position="57"/>
    </location>
</feature>
<sequence length="67" mass="7231">MNQLEWSMDLSYSCTVLVVAFDALEGLIMMLLLKALHGIGVGIGIGWSVIYGGVGVLRCHPIFIGHN</sequence>
<proteinExistence type="predicted"/>
<evidence type="ECO:0000313" key="3">
    <source>
        <dbReference type="Proteomes" id="UP000094165"/>
    </source>
</evidence>
<accession>A0A1E5D8K6</accession>
<reference evidence="2 3" key="1">
    <citation type="journal article" date="2012" name="Science">
        <title>Ecological populations of bacteria act as socially cohesive units of antibiotic production and resistance.</title>
        <authorList>
            <person name="Cordero O.X."/>
            <person name="Wildschutte H."/>
            <person name="Kirkup B."/>
            <person name="Proehl S."/>
            <person name="Ngo L."/>
            <person name="Hussain F."/>
            <person name="Le Roux F."/>
            <person name="Mincer T."/>
            <person name="Polz M.F."/>
        </authorList>
    </citation>
    <scope>NUCLEOTIDE SEQUENCE [LARGE SCALE GENOMIC DNA]</scope>
    <source>
        <strain evidence="2 3">FF-238</strain>
    </source>
</reference>
<comment type="caution">
    <text evidence="2">The sequence shown here is derived from an EMBL/GenBank/DDBJ whole genome shotgun (WGS) entry which is preliminary data.</text>
</comment>
<keyword evidence="1" id="KW-0812">Transmembrane</keyword>
<dbReference type="EMBL" id="AJYW02000014">
    <property type="protein sequence ID" value="OEE80040.1"/>
    <property type="molecule type" value="Genomic_DNA"/>
</dbReference>
<protein>
    <submittedName>
        <fullName evidence="2">Uncharacterized protein</fullName>
    </submittedName>
</protein>
<gene>
    <name evidence="2" type="ORF">A130_10815</name>
</gene>
<evidence type="ECO:0000313" key="2">
    <source>
        <dbReference type="EMBL" id="OEE80040.1"/>
    </source>
</evidence>
<organism evidence="2 3">
    <name type="scientific">Vibrio genomosp. F6 str. FF-238</name>
    <dbReference type="NCBI Taxonomy" id="1191298"/>
    <lineage>
        <taxon>Bacteria</taxon>
        <taxon>Pseudomonadati</taxon>
        <taxon>Pseudomonadota</taxon>
        <taxon>Gammaproteobacteria</taxon>
        <taxon>Vibrionales</taxon>
        <taxon>Vibrionaceae</taxon>
        <taxon>Vibrio</taxon>
    </lineage>
</organism>
<keyword evidence="1" id="KW-1133">Transmembrane helix</keyword>
<dbReference type="Proteomes" id="UP000094165">
    <property type="component" value="Unassembled WGS sequence"/>
</dbReference>
<evidence type="ECO:0000256" key="1">
    <source>
        <dbReference type="SAM" id="Phobius"/>
    </source>
</evidence>
<keyword evidence="3" id="KW-1185">Reference proteome</keyword>
<dbReference type="AlphaFoldDB" id="A0A1E5D8K6"/>